<protein>
    <recommendedName>
        <fullName evidence="1">HTH psq-type domain-containing protein</fullName>
    </recommendedName>
</protein>
<accession>A0A9N9XGS4</accession>
<proteinExistence type="predicted"/>
<reference evidence="2" key="1">
    <citation type="submission" date="2022-01" db="EMBL/GenBank/DDBJ databases">
        <authorList>
            <person name="King R."/>
        </authorList>
    </citation>
    <scope>NUCLEOTIDE SEQUENCE</scope>
</reference>
<organism evidence="2 3">
    <name type="scientific">Diabrotica balteata</name>
    <name type="common">Banded cucumber beetle</name>
    <dbReference type="NCBI Taxonomy" id="107213"/>
    <lineage>
        <taxon>Eukaryota</taxon>
        <taxon>Metazoa</taxon>
        <taxon>Ecdysozoa</taxon>
        <taxon>Arthropoda</taxon>
        <taxon>Hexapoda</taxon>
        <taxon>Insecta</taxon>
        <taxon>Pterygota</taxon>
        <taxon>Neoptera</taxon>
        <taxon>Endopterygota</taxon>
        <taxon>Coleoptera</taxon>
        <taxon>Polyphaga</taxon>
        <taxon>Cucujiformia</taxon>
        <taxon>Chrysomeloidea</taxon>
        <taxon>Chrysomelidae</taxon>
        <taxon>Galerucinae</taxon>
        <taxon>Diabroticina</taxon>
        <taxon>Diabroticites</taxon>
        <taxon>Diabrotica</taxon>
    </lineage>
</organism>
<name>A0A9N9XGS4_DIABA</name>
<evidence type="ECO:0000313" key="2">
    <source>
        <dbReference type="EMBL" id="CAG9839204.1"/>
    </source>
</evidence>
<dbReference type="OrthoDB" id="6780692at2759"/>
<feature type="domain" description="HTH psq-type" evidence="1">
    <location>
        <begin position="311"/>
        <end position="337"/>
    </location>
</feature>
<dbReference type="PANTHER" id="PTHR10773:SF19">
    <property type="match status" value="1"/>
</dbReference>
<evidence type="ECO:0000313" key="3">
    <source>
        <dbReference type="Proteomes" id="UP001153709"/>
    </source>
</evidence>
<dbReference type="EMBL" id="OU898283">
    <property type="protein sequence ID" value="CAG9839204.1"/>
    <property type="molecule type" value="Genomic_DNA"/>
</dbReference>
<dbReference type="Pfam" id="PF05225">
    <property type="entry name" value="HTH_psq"/>
    <property type="match status" value="1"/>
</dbReference>
<dbReference type="GO" id="GO:0003677">
    <property type="term" value="F:DNA binding"/>
    <property type="evidence" value="ECO:0007669"/>
    <property type="project" value="InterPro"/>
</dbReference>
<dbReference type="PANTHER" id="PTHR10773">
    <property type="entry name" value="DNA-DIRECTED RNA POLYMERASES I, II, AND III SUBUNIT RPABC2"/>
    <property type="match status" value="1"/>
</dbReference>
<dbReference type="InterPro" id="IPR007889">
    <property type="entry name" value="HTH_Psq"/>
</dbReference>
<dbReference type="Proteomes" id="UP001153709">
    <property type="component" value="Chromosome 8"/>
</dbReference>
<sequence length="489" mass="58095">MYEKTTKKYVTVERNQRQMGPACECKLSLKSSKLFCRTFSQEDRLQLFNNFWQLNWDEKKMFVKGLVDTAPIKLRKAEAIEKQRKGTLCFHLKKNSIRLRVCKKMFLETLCVGEWSVASWVNVTQTQNIEQLNTNCKSEPTEKKKFLINFFQKLPKLESHYCRKETSKLYLEPMWQNINELYRCYTNECRSTNEHAPVSHTYFRRQFEDQNLSLFRPKCLAYRPNGLIEYKLYYEDDWKLLPQRPNKEKANNAPPLSYPTAPKITLSKFNDLQDMKNFIPKDFRHFYESLAHECPQITTVLLVVEIMEITDTVERALEAIRNGVLSQRKAAIEFGVPDKYFPKLNDYDAPPNDDKNIVIKYHYCWIKDMSRLLSFQLNSYVKLSKTAKYQRHVPYSAGYYFKCAYDDSLSYFRSYRSENYMEWFAKEMNEISKFANSKIKSIVPMVEKPSPRETTVCHICEKRFSDTSEKKILKQEFYSVDDDAFNLLT</sequence>
<keyword evidence="3" id="KW-1185">Reference proteome</keyword>
<dbReference type="AlphaFoldDB" id="A0A9N9XGS4"/>
<gene>
    <name evidence="2" type="ORF">DIABBA_LOCUS11993</name>
</gene>
<dbReference type="Gene3D" id="1.10.10.60">
    <property type="entry name" value="Homeodomain-like"/>
    <property type="match status" value="1"/>
</dbReference>
<evidence type="ECO:0000259" key="1">
    <source>
        <dbReference type="Pfam" id="PF05225"/>
    </source>
</evidence>